<evidence type="ECO:0000256" key="1">
    <source>
        <dbReference type="ARBA" id="ARBA00001974"/>
    </source>
</evidence>
<reference evidence="10 11" key="1">
    <citation type="journal article" date="2019" name="Int. J. Syst. Evol. Microbiol.">
        <title>The Global Catalogue of Microorganisms (GCM) 10K type strain sequencing project: providing services to taxonomists for standard genome sequencing and annotation.</title>
        <authorList>
            <consortium name="The Broad Institute Genomics Platform"/>
            <consortium name="The Broad Institute Genome Sequencing Center for Infectious Disease"/>
            <person name="Wu L."/>
            <person name="Ma J."/>
        </authorList>
    </citation>
    <scope>NUCLEOTIDE SEQUENCE [LARGE SCALE GENOMIC DNA]</scope>
    <source>
        <strain evidence="10 11">JCM 6305</strain>
    </source>
</reference>
<keyword evidence="7" id="KW-0411">Iron-sulfur</keyword>
<dbReference type="SUPFAM" id="SSF54292">
    <property type="entry name" value="2Fe-2S ferredoxin-like"/>
    <property type="match status" value="1"/>
</dbReference>
<dbReference type="PRINTS" id="PR00409">
    <property type="entry name" value="PHDIOXRDTASE"/>
</dbReference>
<dbReference type="Gene3D" id="3.40.50.80">
    <property type="entry name" value="Nucleotide-binding domain of ferredoxin-NADP reductase (FNR) module"/>
    <property type="match status" value="1"/>
</dbReference>
<evidence type="ECO:0000256" key="2">
    <source>
        <dbReference type="ARBA" id="ARBA00022630"/>
    </source>
</evidence>
<dbReference type="InterPro" id="IPR001041">
    <property type="entry name" value="2Fe-2S_ferredoxin-type"/>
</dbReference>
<keyword evidence="4" id="KW-0479">Metal-binding</keyword>
<dbReference type="InterPro" id="IPR017927">
    <property type="entry name" value="FAD-bd_FR_type"/>
</dbReference>
<dbReference type="Gene3D" id="2.40.30.10">
    <property type="entry name" value="Translation factors"/>
    <property type="match status" value="1"/>
</dbReference>
<dbReference type="PANTHER" id="PTHR47354:SF1">
    <property type="entry name" value="CARNITINE MONOOXYGENASE REDUCTASE SUBUNIT"/>
    <property type="match status" value="1"/>
</dbReference>
<keyword evidence="11" id="KW-1185">Reference proteome</keyword>
<gene>
    <name evidence="10" type="ORF">GCM10010405_05270</name>
</gene>
<keyword evidence="2" id="KW-0285">Flavoprotein</keyword>
<evidence type="ECO:0000256" key="7">
    <source>
        <dbReference type="ARBA" id="ARBA00023014"/>
    </source>
</evidence>
<dbReference type="SUPFAM" id="SSF63380">
    <property type="entry name" value="Riboflavin synthase domain-like"/>
    <property type="match status" value="1"/>
</dbReference>
<dbReference type="CDD" id="cd00207">
    <property type="entry name" value="fer2"/>
    <property type="match status" value="1"/>
</dbReference>
<keyword evidence="3" id="KW-0001">2Fe-2S</keyword>
<evidence type="ECO:0000259" key="8">
    <source>
        <dbReference type="PROSITE" id="PS51085"/>
    </source>
</evidence>
<evidence type="ECO:0000256" key="5">
    <source>
        <dbReference type="ARBA" id="ARBA00023002"/>
    </source>
</evidence>
<evidence type="ECO:0000313" key="10">
    <source>
        <dbReference type="EMBL" id="GAA2425707.1"/>
    </source>
</evidence>
<dbReference type="PROSITE" id="PS00197">
    <property type="entry name" value="2FE2S_FER_1"/>
    <property type="match status" value="1"/>
</dbReference>
<keyword evidence="5" id="KW-0560">Oxidoreductase</keyword>
<feature type="domain" description="2Fe-2S ferredoxin-type" evidence="8">
    <location>
        <begin position="238"/>
        <end position="323"/>
    </location>
</feature>
<dbReference type="Proteomes" id="UP001501638">
    <property type="component" value="Unassembled WGS sequence"/>
</dbReference>
<dbReference type="InterPro" id="IPR006058">
    <property type="entry name" value="2Fe2S_fd_BS"/>
</dbReference>
<comment type="cofactor">
    <cofactor evidence="1">
        <name>FAD</name>
        <dbReference type="ChEBI" id="CHEBI:57692"/>
    </cofactor>
</comment>
<dbReference type="SUPFAM" id="SSF52343">
    <property type="entry name" value="Ferredoxin reductase-like, C-terminal NADP-linked domain"/>
    <property type="match status" value="1"/>
</dbReference>
<comment type="caution">
    <text evidence="10">The sequence shown here is derived from an EMBL/GenBank/DDBJ whole genome shotgun (WGS) entry which is preliminary data.</text>
</comment>
<name>A0ABN3JAN9_9ACTN</name>
<dbReference type="InterPro" id="IPR017938">
    <property type="entry name" value="Riboflavin_synthase-like_b-brl"/>
</dbReference>
<dbReference type="InterPro" id="IPR039261">
    <property type="entry name" value="FNR_nucleotide-bd"/>
</dbReference>
<dbReference type="Pfam" id="PF00111">
    <property type="entry name" value="Fer2"/>
    <property type="match status" value="1"/>
</dbReference>
<dbReference type="InterPro" id="IPR012675">
    <property type="entry name" value="Beta-grasp_dom_sf"/>
</dbReference>
<dbReference type="InterPro" id="IPR036010">
    <property type="entry name" value="2Fe-2S_ferredoxin-like_sf"/>
</dbReference>
<feature type="domain" description="FAD-binding FR-type" evidence="9">
    <location>
        <begin position="10"/>
        <end position="112"/>
    </location>
</feature>
<accession>A0ABN3JAN9</accession>
<keyword evidence="6" id="KW-0408">Iron</keyword>
<dbReference type="InterPro" id="IPR050415">
    <property type="entry name" value="MRET"/>
</dbReference>
<protein>
    <submittedName>
        <fullName evidence="10">PDR/VanB family oxidoreductase</fullName>
    </submittedName>
</protein>
<evidence type="ECO:0000256" key="4">
    <source>
        <dbReference type="ARBA" id="ARBA00022723"/>
    </source>
</evidence>
<dbReference type="PANTHER" id="PTHR47354">
    <property type="entry name" value="NADH OXIDOREDUCTASE HCR"/>
    <property type="match status" value="1"/>
</dbReference>
<evidence type="ECO:0000256" key="3">
    <source>
        <dbReference type="ARBA" id="ARBA00022714"/>
    </source>
</evidence>
<evidence type="ECO:0000256" key="6">
    <source>
        <dbReference type="ARBA" id="ARBA00023004"/>
    </source>
</evidence>
<sequence length="323" mass="34362">MPAAAGAAGGSVVTLTVADKREVAEGVVALTLAHPEGARLADWTPGAHIDLILPNGLTRQYSLCGDRWDAYTYRIAVLREPAGRGGSAHVHDELAVGSRVGVGGPRNHFPLVPGERYLFLAGGIGITPLLPMIHQAELLGSDWQLAYGGRSRTSMAFREELVAAYGERVHLIPQDEMGLIDLAAWLGSPRPDVRVYCCGPAPLLAAVERECAAWPVYALRTERFTAAASAPPVRKDPFEVELRRSGRTVTVAPGVSVLDALREAGAEVLSSCRQGTCGTCLVPVLAGRVDHRDAVLADHDRAAGDCMLPCVSRAVDDRLVLDL</sequence>
<dbReference type="CDD" id="cd06185">
    <property type="entry name" value="PDR_like"/>
    <property type="match status" value="1"/>
</dbReference>
<dbReference type="EMBL" id="BAAASZ010000005">
    <property type="protein sequence ID" value="GAA2425707.1"/>
    <property type="molecule type" value="Genomic_DNA"/>
</dbReference>
<dbReference type="Gene3D" id="3.10.20.30">
    <property type="match status" value="1"/>
</dbReference>
<evidence type="ECO:0000313" key="11">
    <source>
        <dbReference type="Proteomes" id="UP001501638"/>
    </source>
</evidence>
<evidence type="ECO:0000259" key="9">
    <source>
        <dbReference type="PROSITE" id="PS51384"/>
    </source>
</evidence>
<dbReference type="PROSITE" id="PS51085">
    <property type="entry name" value="2FE2S_FER_2"/>
    <property type="match status" value="1"/>
</dbReference>
<dbReference type="PROSITE" id="PS51384">
    <property type="entry name" value="FAD_FR"/>
    <property type="match status" value="1"/>
</dbReference>
<proteinExistence type="predicted"/>
<organism evidence="10 11">
    <name type="scientific">Streptomyces macrosporus</name>
    <dbReference type="NCBI Taxonomy" id="44032"/>
    <lineage>
        <taxon>Bacteria</taxon>
        <taxon>Bacillati</taxon>
        <taxon>Actinomycetota</taxon>
        <taxon>Actinomycetes</taxon>
        <taxon>Kitasatosporales</taxon>
        <taxon>Streptomycetaceae</taxon>
        <taxon>Streptomyces</taxon>
    </lineage>
</organism>